<dbReference type="PANTHER" id="PTHR46310:SF7">
    <property type="entry name" value="AMIDASE 1"/>
    <property type="match status" value="1"/>
</dbReference>
<protein>
    <submittedName>
        <fullName evidence="3">Amidase signature enzyme</fullName>
    </submittedName>
</protein>
<dbReference type="Proteomes" id="UP001174691">
    <property type="component" value="Unassembled WGS sequence"/>
</dbReference>
<dbReference type="InterPro" id="IPR036928">
    <property type="entry name" value="AS_sf"/>
</dbReference>
<dbReference type="EMBL" id="JANBVN010000115">
    <property type="protein sequence ID" value="KAJ9143185.1"/>
    <property type="molecule type" value="Genomic_DNA"/>
</dbReference>
<evidence type="ECO:0000259" key="2">
    <source>
        <dbReference type="Pfam" id="PF01425"/>
    </source>
</evidence>
<gene>
    <name evidence="3" type="ORF">NKR19_g6969</name>
</gene>
<dbReference type="InterPro" id="IPR023631">
    <property type="entry name" value="Amidase_dom"/>
</dbReference>
<dbReference type="SUPFAM" id="SSF75304">
    <property type="entry name" value="Amidase signature (AS) enzymes"/>
    <property type="match status" value="1"/>
</dbReference>
<keyword evidence="4" id="KW-1185">Reference proteome</keyword>
<evidence type="ECO:0000313" key="4">
    <source>
        <dbReference type="Proteomes" id="UP001174691"/>
    </source>
</evidence>
<dbReference type="PANTHER" id="PTHR46310">
    <property type="entry name" value="AMIDASE 1"/>
    <property type="match status" value="1"/>
</dbReference>
<accession>A0AA38VHK0</accession>
<sequence>MSPPRSFLSIYSLALSFLVSPSAAQLASTGLSVTFDDVNYFISPYSAGKLANPPLSTSLTKIPGVFGFQPVTVVQGTVARSDLTALFANWTAIDDVYQPSFSQAVFLAGATCVSKRAADGVSSLVLPLNSTGAIPSGPYFLETETGALYPVYRLYEDFAGSFTESLLQKPEGDFQSLSAQIEASASLTIGVPSRLYFTRTADKPLAGVRVAVKDIYQLAGTKGSNGNRAWYNLYPKNNITAPAIQRLIDAGAQIIGLQKPSQFANGETATADWVDYHSPFNPRGDGYQDPSSSSSGAGASIASYDWLDIAVGSDTGGSIRGPAGSQGIFGNRPSHGLVSLEHVMPLSTALDTAGFLVRDPGLWDAANAVLYKDNYTSLAAIKPSYPKTVYTLGFPTNASTNAANAMLMGFLTALTDFVGGTATSIALADEFEASKPAAAGSATLNRLLNTTYATFISKEQIALVREPFYRDYAAVHDGRLPFVDPAPIARWAFGDSLPDSALDDAIRAKTIFMNWFNNKFLVPVSDTAQCSSALMLYVASTGSGSNLRNRYISAPTPPFGFSSGRISVLAEVPDHVLPIGQVATKSSVTKHDEYFPVAVDIMAAKGCDGLLVRLAQDLTDAGIIAIPKVGATITGGDILMKKRAETLGIENVRYVG</sequence>
<proteinExistence type="predicted"/>
<organism evidence="3 4">
    <name type="scientific">Coniochaeta hoffmannii</name>
    <dbReference type="NCBI Taxonomy" id="91930"/>
    <lineage>
        <taxon>Eukaryota</taxon>
        <taxon>Fungi</taxon>
        <taxon>Dikarya</taxon>
        <taxon>Ascomycota</taxon>
        <taxon>Pezizomycotina</taxon>
        <taxon>Sordariomycetes</taxon>
        <taxon>Sordariomycetidae</taxon>
        <taxon>Coniochaetales</taxon>
        <taxon>Coniochaetaceae</taxon>
        <taxon>Coniochaeta</taxon>
    </lineage>
</organism>
<feature type="signal peptide" evidence="1">
    <location>
        <begin position="1"/>
        <end position="24"/>
    </location>
</feature>
<keyword evidence="1" id="KW-0732">Signal</keyword>
<reference evidence="3" key="1">
    <citation type="submission" date="2022-07" db="EMBL/GenBank/DDBJ databases">
        <title>Fungi with potential for degradation of polypropylene.</title>
        <authorList>
            <person name="Gostincar C."/>
        </authorList>
    </citation>
    <scope>NUCLEOTIDE SEQUENCE</scope>
    <source>
        <strain evidence="3">EXF-13287</strain>
    </source>
</reference>
<comment type="caution">
    <text evidence="3">The sequence shown here is derived from an EMBL/GenBank/DDBJ whole genome shotgun (WGS) entry which is preliminary data.</text>
</comment>
<dbReference type="Pfam" id="PF01425">
    <property type="entry name" value="Amidase"/>
    <property type="match status" value="1"/>
</dbReference>
<feature type="chain" id="PRO_5041207100" evidence="1">
    <location>
        <begin position="25"/>
        <end position="656"/>
    </location>
</feature>
<name>A0AA38VHK0_9PEZI</name>
<evidence type="ECO:0000256" key="1">
    <source>
        <dbReference type="SAM" id="SignalP"/>
    </source>
</evidence>
<dbReference type="AlphaFoldDB" id="A0AA38VHK0"/>
<feature type="domain" description="Amidase" evidence="2">
    <location>
        <begin position="201"/>
        <end position="359"/>
    </location>
</feature>
<evidence type="ECO:0000313" key="3">
    <source>
        <dbReference type="EMBL" id="KAJ9143185.1"/>
    </source>
</evidence>
<dbReference type="Gene3D" id="3.90.1300.10">
    <property type="entry name" value="Amidase signature (AS) domain"/>
    <property type="match status" value="1"/>
</dbReference>